<keyword evidence="5" id="KW-1185">Reference proteome</keyword>
<dbReference type="PANTHER" id="PTHR19328">
    <property type="entry name" value="HEDGEHOG-INTERACTING PROTEIN"/>
    <property type="match status" value="1"/>
</dbReference>
<accession>A0A4Q4ZKK2</accession>
<dbReference type="InterPro" id="IPR011041">
    <property type="entry name" value="Quinoprot_gluc/sorb_DH_b-prop"/>
</dbReference>
<dbReference type="SUPFAM" id="SSF50952">
    <property type="entry name" value="Soluble quinoprotein glucose dehydrogenase"/>
    <property type="match status" value="1"/>
</dbReference>
<keyword evidence="2" id="KW-0732">Signal</keyword>
<organism evidence="4 5">
    <name type="scientific">Nocardioides guangzhouensis</name>
    <dbReference type="NCBI Taxonomy" id="2497878"/>
    <lineage>
        <taxon>Bacteria</taxon>
        <taxon>Bacillati</taxon>
        <taxon>Actinomycetota</taxon>
        <taxon>Actinomycetes</taxon>
        <taxon>Propionibacteriales</taxon>
        <taxon>Nocardioidaceae</taxon>
        <taxon>Nocardioides</taxon>
    </lineage>
</organism>
<evidence type="ECO:0000256" key="1">
    <source>
        <dbReference type="SAM" id="MobiDB-lite"/>
    </source>
</evidence>
<feature type="domain" description="Glucose/Sorbosone dehydrogenase" evidence="3">
    <location>
        <begin position="73"/>
        <end position="364"/>
    </location>
</feature>
<reference evidence="4 5" key="1">
    <citation type="submission" date="2019-01" db="EMBL/GenBank/DDBJ databases">
        <title>Nocardioides guangzhouensis sp. nov., an actinobacterium isolated from soil.</title>
        <authorList>
            <person name="Fu Y."/>
            <person name="Cai Y."/>
            <person name="Lin Z."/>
            <person name="Chen P."/>
        </authorList>
    </citation>
    <scope>NUCLEOTIDE SEQUENCE [LARGE SCALE GENOMIC DNA]</scope>
    <source>
        <strain evidence="4 5">130</strain>
    </source>
</reference>
<evidence type="ECO:0000256" key="2">
    <source>
        <dbReference type="SAM" id="SignalP"/>
    </source>
</evidence>
<sequence length="379" mass="40408">MRLAAALSFLTLTTVLTACTSDDQSSGRDPAPPAGPQSPAETASPSTSSSGTTTPTSPNRPPRVVRTIASGLAAPWGLDFLPDGTAVVTERDTRRVLTLRDGDVTEVGTIEAAAPQGEAGLLGVAASPDFDTDRTLFFYVSTAEDNRIVRARLAGGGLRPATPILTGIPNGFIHDGGRLEFGPDGYLYASTGETGTPEMAQDRDALGGKILRITADGKPAPGNPDPDSPVWSWGHRNVQGLAFDDTGQLWASEFGRNTFDELNRITKDANYGWPMFEGDGGAPDYTDPQVVWRTSEASPSGLAYARGNLWMASLRGERLWRVTVDGKRATKPTDFFVGDYGRLRTVEVAPDGNLWVTTSNRDGRGDPAATDDRILEVRP</sequence>
<feature type="region of interest" description="Disordered" evidence="1">
    <location>
        <begin position="21"/>
        <end position="63"/>
    </location>
</feature>
<proteinExistence type="predicted"/>
<evidence type="ECO:0000313" key="5">
    <source>
        <dbReference type="Proteomes" id="UP000295198"/>
    </source>
</evidence>
<feature type="chain" id="PRO_5039716873" evidence="2">
    <location>
        <begin position="19"/>
        <end position="379"/>
    </location>
</feature>
<dbReference type="PANTHER" id="PTHR19328:SF13">
    <property type="entry name" value="HIPL1 PROTEIN"/>
    <property type="match status" value="1"/>
</dbReference>
<name>A0A4Q4ZKK2_9ACTN</name>
<feature type="compositionally biased region" description="Low complexity" evidence="1">
    <location>
        <begin position="37"/>
        <end position="63"/>
    </location>
</feature>
<dbReference type="RefSeq" id="WP_134712944.1">
    <property type="nucleotide sequence ID" value="NZ_SDKM01000001.1"/>
</dbReference>
<evidence type="ECO:0000313" key="4">
    <source>
        <dbReference type="EMBL" id="RYP88937.1"/>
    </source>
</evidence>
<dbReference type="Gene3D" id="2.120.10.30">
    <property type="entry name" value="TolB, C-terminal domain"/>
    <property type="match status" value="1"/>
</dbReference>
<gene>
    <name evidence="4" type="ORF">EKO23_00405</name>
</gene>
<dbReference type="InterPro" id="IPR011042">
    <property type="entry name" value="6-blade_b-propeller_TolB-like"/>
</dbReference>
<dbReference type="InterPro" id="IPR012938">
    <property type="entry name" value="Glc/Sorbosone_DH"/>
</dbReference>
<evidence type="ECO:0000259" key="3">
    <source>
        <dbReference type="Pfam" id="PF07995"/>
    </source>
</evidence>
<dbReference type="PROSITE" id="PS51257">
    <property type="entry name" value="PROKAR_LIPOPROTEIN"/>
    <property type="match status" value="1"/>
</dbReference>
<dbReference type="AlphaFoldDB" id="A0A4Q4ZKK2"/>
<feature type="signal peptide" evidence="2">
    <location>
        <begin position="1"/>
        <end position="18"/>
    </location>
</feature>
<dbReference type="Pfam" id="PF07995">
    <property type="entry name" value="GSDH"/>
    <property type="match status" value="1"/>
</dbReference>
<dbReference type="EMBL" id="SDKM01000001">
    <property type="protein sequence ID" value="RYP88937.1"/>
    <property type="molecule type" value="Genomic_DNA"/>
</dbReference>
<comment type="caution">
    <text evidence="4">The sequence shown here is derived from an EMBL/GenBank/DDBJ whole genome shotgun (WGS) entry which is preliminary data.</text>
</comment>
<protein>
    <submittedName>
        <fullName evidence="4">PQQ-dependent sugar dehydrogenase</fullName>
    </submittedName>
</protein>
<dbReference type="Proteomes" id="UP000295198">
    <property type="component" value="Unassembled WGS sequence"/>
</dbReference>
<dbReference type="OrthoDB" id="9770043at2"/>